<dbReference type="EMBL" id="CP096983">
    <property type="protein sequence ID" value="URZ11755.1"/>
    <property type="molecule type" value="Genomic_DNA"/>
</dbReference>
<dbReference type="InterPro" id="IPR013974">
    <property type="entry name" value="SAF"/>
</dbReference>
<organism evidence="2 3">
    <name type="scientific">Clostridium felsineum</name>
    <dbReference type="NCBI Taxonomy" id="36839"/>
    <lineage>
        <taxon>Bacteria</taxon>
        <taxon>Bacillati</taxon>
        <taxon>Bacillota</taxon>
        <taxon>Clostridia</taxon>
        <taxon>Eubacteriales</taxon>
        <taxon>Clostridiaceae</taxon>
        <taxon>Clostridium</taxon>
    </lineage>
</organism>
<evidence type="ECO:0000313" key="3">
    <source>
        <dbReference type="Proteomes" id="UP000190951"/>
    </source>
</evidence>
<keyword evidence="3" id="KW-1185">Reference proteome</keyword>
<dbReference type="RefSeq" id="WP_077836120.1">
    <property type="nucleotide sequence ID" value="NZ_CP096983.1"/>
</dbReference>
<dbReference type="CDD" id="cd11614">
    <property type="entry name" value="SAF_CpaB_FlgA_like"/>
    <property type="match status" value="1"/>
</dbReference>
<dbReference type="KEGG" id="crw:CROST_024720"/>
<sequence length="217" mass="24025">MKVKKFNIRILISTVFIGCAAFSFLIIIENKILSSTLKKEVIIASKDIKQGTKLSDYNTKKSSSYAEGISSNSVISMEEIKNKYAIGDIYKGEVLNRQRISDKSDNIEVFLRENEKEVSIPLAKFNNDAFAGTMREGDTVDIIHTNIVNEEAVTDTIAKKTKVIGAVDSEGKLLKKQDKNILAASVIFSVSEEEAVKIAKESASGYFTIDKSSILKR</sequence>
<evidence type="ECO:0000313" key="2">
    <source>
        <dbReference type="EMBL" id="URZ11755.1"/>
    </source>
</evidence>
<proteinExistence type="predicted"/>
<reference evidence="2 3" key="1">
    <citation type="submission" date="2022-04" db="EMBL/GenBank/DDBJ databases">
        <title>Genome sequence of C. roseum typestrain.</title>
        <authorList>
            <person name="Poehlein A."/>
            <person name="Schoch T."/>
            <person name="Duerre P."/>
            <person name="Daniel R."/>
        </authorList>
    </citation>
    <scope>NUCLEOTIDE SEQUENCE [LARGE SCALE GENOMIC DNA]</scope>
    <source>
        <strain evidence="2 3">DSM 7320</strain>
    </source>
</reference>
<dbReference type="AlphaFoldDB" id="A0A1S8LDU9"/>
<evidence type="ECO:0000259" key="1">
    <source>
        <dbReference type="Pfam" id="PF08666"/>
    </source>
</evidence>
<name>A0A1S8LDU9_9CLOT</name>
<feature type="domain" description="SAF" evidence="1">
    <location>
        <begin position="40"/>
        <end position="99"/>
    </location>
</feature>
<protein>
    <recommendedName>
        <fullName evidence="1">SAF domain-containing protein</fullName>
    </recommendedName>
</protein>
<gene>
    <name evidence="2" type="ORF">CROST_024720</name>
</gene>
<accession>A0A1S8LDU9</accession>
<dbReference type="Proteomes" id="UP000190951">
    <property type="component" value="Chromosome"/>
</dbReference>
<dbReference type="STRING" id="84029.CROST_25130"/>
<dbReference type="Pfam" id="PF08666">
    <property type="entry name" value="SAF"/>
    <property type="match status" value="1"/>
</dbReference>